<comment type="miscellaneous">
    <text evidence="8">The reaction proceeds by a bi uni uni bi ping pong mechanism.</text>
</comment>
<dbReference type="InterPro" id="IPR042176">
    <property type="entry name" value="Pantoate_ligase_C"/>
</dbReference>
<dbReference type="SUPFAM" id="SSF52374">
    <property type="entry name" value="Nucleotidylyl transferase"/>
    <property type="match status" value="1"/>
</dbReference>
<feature type="binding site" evidence="8">
    <location>
        <position position="183"/>
    </location>
    <ligand>
        <name>ATP</name>
        <dbReference type="ChEBI" id="CHEBI:30616"/>
    </ligand>
</feature>
<dbReference type="Gene3D" id="3.30.1300.10">
    <property type="entry name" value="Pantoate-beta-alanine ligase, C-terminal domain"/>
    <property type="match status" value="1"/>
</dbReference>
<keyword evidence="8" id="KW-0963">Cytoplasm</keyword>
<feature type="binding site" evidence="8">
    <location>
        <position position="67"/>
    </location>
    <ligand>
        <name>(R)-pantoate</name>
        <dbReference type="ChEBI" id="CHEBI:15980"/>
    </ligand>
</feature>
<keyword evidence="10" id="KW-1185">Reference proteome</keyword>
<keyword evidence="4 8" id="KW-0566">Pantothenate biosynthesis</keyword>
<dbReference type="Proteomes" id="UP001500943">
    <property type="component" value="Unassembled WGS sequence"/>
</dbReference>
<protein>
    <recommendedName>
        <fullName evidence="8">Pantothenate synthetase</fullName>
        <shortName evidence="8">PS</shortName>
        <ecNumber evidence="8">6.3.2.1</ecNumber>
    </recommendedName>
    <alternativeName>
        <fullName evidence="8">Pantoate--beta-alanine ligase</fullName>
    </alternativeName>
    <alternativeName>
        <fullName evidence="8">Pantoate-activating enzyme</fullName>
    </alternativeName>
</protein>
<evidence type="ECO:0000256" key="7">
    <source>
        <dbReference type="ARBA" id="ARBA00048258"/>
    </source>
</evidence>
<dbReference type="InterPro" id="IPR003721">
    <property type="entry name" value="Pantoate_ligase"/>
</dbReference>
<feature type="binding site" evidence="8">
    <location>
        <position position="160"/>
    </location>
    <ligand>
        <name>(R)-pantoate</name>
        <dbReference type="ChEBI" id="CHEBI:15980"/>
    </ligand>
</feature>
<dbReference type="GO" id="GO:0016874">
    <property type="term" value="F:ligase activity"/>
    <property type="evidence" value="ECO:0007669"/>
    <property type="project" value="UniProtKB-KW"/>
</dbReference>
<organism evidence="9 10">
    <name type="scientific">Rhodoglobus aureus</name>
    <dbReference type="NCBI Taxonomy" id="191497"/>
    <lineage>
        <taxon>Bacteria</taxon>
        <taxon>Bacillati</taxon>
        <taxon>Actinomycetota</taxon>
        <taxon>Actinomycetes</taxon>
        <taxon>Micrococcales</taxon>
        <taxon>Microbacteriaceae</taxon>
        <taxon>Rhodoglobus</taxon>
    </lineage>
</organism>
<comment type="caution">
    <text evidence="8">Lacks conserved residue(s) required for the propagation of feature annotation.</text>
</comment>
<evidence type="ECO:0000313" key="10">
    <source>
        <dbReference type="Proteomes" id="UP001500943"/>
    </source>
</evidence>
<evidence type="ECO:0000256" key="3">
    <source>
        <dbReference type="ARBA" id="ARBA00022598"/>
    </source>
</evidence>
<dbReference type="Pfam" id="PF02569">
    <property type="entry name" value="Pantoate_ligase"/>
    <property type="match status" value="1"/>
</dbReference>
<feature type="binding site" evidence="8">
    <location>
        <begin position="191"/>
        <end position="194"/>
    </location>
    <ligand>
        <name>ATP</name>
        <dbReference type="ChEBI" id="CHEBI:30616"/>
    </ligand>
</feature>
<keyword evidence="5 8" id="KW-0547">Nucleotide-binding</keyword>
<proteinExistence type="inferred from homology"/>
<evidence type="ECO:0000256" key="5">
    <source>
        <dbReference type="ARBA" id="ARBA00022741"/>
    </source>
</evidence>
<dbReference type="NCBIfam" id="TIGR00018">
    <property type="entry name" value="panC"/>
    <property type="match status" value="1"/>
</dbReference>
<keyword evidence="3 8" id="KW-0436">Ligase</keyword>
<comment type="function">
    <text evidence="8">Catalyzes the condensation of pantoate with beta-alanine in an ATP-dependent reaction via a pantoyl-adenylate intermediate.</text>
</comment>
<sequence>MSSHPRPQVIETVAGMRDVIAHERDAGRTIALVPTLGALHAGHVAHVERAAELADVCVVSIFVNPTQFGASEDLDKYPRTMDEDLDMLGELGVPYVFAPSVEEMYPKGPTSTTISAGQIGTTFEGKSRAGHFDGVLTVVAKLLTITAPQFVTFGQKDAQQLFLVRRMITDLNIPVRMEIIETVRDDDGLALSSRNQFLDASQREAATILSTALKAATSAADSGLDAVIAAAQGALMGESRAELDYFSVVDTDTFMPVPDGFRGPATAIVAARVGDTRLIDNSSLYVG</sequence>
<dbReference type="Gene3D" id="3.40.50.620">
    <property type="entry name" value="HUPs"/>
    <property type="match status" value="1"/>
</dbReference>
<dbReference type="InterPro" id="IPR014729">
    <property type="entry name" value="Rossmann-like_a/b/a_fold"/>
</dbReference>
<evidence type="ECO:0000256" key="1">
    <source>
        <dbReference type="ARBA" id="ARBA00004990"/>
    </source>
</evidence>
<evidence type="ECO:0000256" key="6">
    <source>
        <dbReference type="ARBA" id="ARBA00022840"/>
    </source>
</evidence>
<comment type="subcellular location">
    <subcellularLocation>
        <location evidence="8">Cytoplasm</location>
    </subcellularLocation>
</comment>
<dbReference type="PANTHER" id="PTHR21299:SF1">
    <property type="entry name" value="PANTOATE--BETA-ALANINE LIGASE"/>
    <property type="match status" value="1"/>
</dbReference>
<gene>
    <name evidence="8 9" type="primary">panC</name>
    <name evidence="9" type="ORF">GCM10009655_19240</name>
</gene>
<evidence type="ECO:0000256" key="4">
    <source>
        <dbReference type="ARBA" id="ARBA00022655"/>
    </source>
</evidence>
<dbReference type="CDD" id="cd00560">
    <property type="entry name" value="PanC"/>
    <property type="match status" value="1"/>
</dbReference>
<dbReference type="HAMAP" id="MF_00158">
    <property type="entry name" value="PanC"/>
    <property type="match status" value="1"/>
</dbReference>
<dbReference type="EC" id="6.3.2.1" evidence="8"/>
<name>A0ABP4GB86_9MICO</name>
<feature type="binding site" evidence="8">
    <location>
        <position position="67"/>
    </location>
    <ligand>
        <name>beta-alanine</name>
        <dbReference type="ChEBI" id="CHEBI:57966"/>
    </ligand>
</feature>
<comment type="caution">
    <text evidence="9">The sequence shown here is derived from an EMBL/GenBank/DDBJ whole genome shotgun (WGS) entry which is preliminary data.</text>
</comment>
<evidence type="ECO:0000313" key="9">
    <source>
        <dbReference type="EMBL" id="GAA1219860.1"/>
    </source>
</evidence>
<feature type="binding site" evidence="8">
    <location>
        <begin position="154"/>
        <end position="157"/>
    </location>
    <ligand>
        <name>ATP</name>
        <dbReference type="ChEBI" id="CHEBI:30616"/>
    </ligand>
</feature>
<keyword evidence="6 8" id="KW-0067">ATP-binding</keyword>
<dbReference type="PANTHER" id="PTHR21299">
    <property type="entry name" value="CYTIDYLATE KINASE/PANTOATE-BETA-ALANINE LIGASE"/>
    <property type="match status" value="1"/>
</dbReference>
<feature type="active site" description="Proton donor" evidence="8">
    <location>
        <position position="43"/>
    </location>
</feature>
<dbReference type="EMBL" id="BAAAKW010000032">
    <property type="protein sequence ID" value="GAA1219860.1"/>
    <property type="molecule type" value="Genomic_DNA"/>
</dbReference>
<comment type="subunit">
    <text evidence="8">Homodimer.</text>
</comment>
<dbReference type="RefSeq" id="WP_343925352.1">
    <property type="nucleotide sequence ID" value="NZ_BAAAKW010000032.1"/>
</dbReference>
<evidence type="ECO:0000256" key="8">
    <source>
        <dbReference type="HAMAP-Rule" id="MF_00158"/>
    </source>
</evidence>
<comment type="similarity">
    <text evidence="2 8">Belongs to the pantothenate synthetase family.</text>
</comment>
<evidence type="ECO:0000256" key="2">
    <source>
        <dbReference type="ARBA" id="ARBA00009256"/>
    </source>
</evidence>
<comment type="pathway">
    <text evidence="1 8">Cofactor biosynthesis; (R)-pantothenate biosynthesis; (R)-pantothenate from (R)-pantoate and beta-alanine: step 1/1.</text>
</comment>
<comment type="catalytic activity">
    <reaction evidence="7 8">
        <text>(R)-pantoate + beta-alanine + ATP = (R)-pantothenate + AMP + diphosphate + H(+)</text>
        <dbReference type="Rhea" id="RHEA:10912"/>
        <dbReference type="ChEBI" id="CHEBI:15378"/>
        <dbReference type="ChEBI" id="CHEBI:15980"/>
        <dbReference type="ChEBI" id="CHEBI:29032"/>
        <dbReference type="ChEBI" id="CHEBI:30616"/>
        <dbReference type="ChEBI" id="CHEBI:33019"/>
        <dbReference type="ChEBI" id="CHEBI:57966"/>
        <dbReference type="ChEBI" id="CHEBI:456215"/>
        <dbReference type="EC" id="6.3.2.1"/>
    </reaction>
</comment>
<reference evidence="10" key="1">
    <citation type="journal article" date="2019" name="Int. J. Syst. Evol. Microbiol.">
        <title>The Global Catalogue of Microorganisms (GCM) 10K type strain sequencing project: providing services to taxonomists for standard genome sequencing and annotation.</title>
        <authorList>
            <consortium name="The Broad Institute Genomics Platform"/>
            <consortium name="The Broad Institute Genome Sequencing Center for Infectious Disease"/>
            <person name="Wu L."/>
            <person name="Ma J."/>
        </authorList>
    </citation>
    <scope>NUCLEOTIDE SEQUENCE [LARGE SCALE GENOMIC DNA]</scope>
    <source>
        <strain evidence="10">JCM 12762</strain>
    </source>
</reference>
<accession>A0ABP4GB86</accession>